<organism evidence="1 2">
    <name type="scientific">Phytophthora sojae (strain P6497)</name>
    <name type="common">Soybean stem and root rot agent</name>
    <name type="synonym">Phytophthora megasperma f. sp. glycines</name>
    <dbReference type="NCBI Taxonomy" id="1094619"/>
    <lineage>
        <taxon>Eukaryota</taxon>
        <taxon>Sar</taxon>
        <taxon>Stramenopiles</taxon>
        <taxon>Oomycota</taxon>
        <taxon>Peronosporomycetes</taxon>
        <taxon>Peronosporales</taxon>
        <taxon>Peronosporaceae</taxon>
        <taxon>Phytophthora</taxon>
    </lineage>
</organism>
<dbReference type="RefSeq" id="XP_009535730.1">
    <property type="nucleotide sequence ID" value="XM_009537435.1"/>
</dbReference>
<proteinExistence type="predicted"/>
<accession>G5A6Z2</accession>
<keyword evidence="2" id="KW-1185">Reference proteome</keyword>
<reference evidence="1 2" key="1">
    <citation type="journal article" date="2006" name="Science">
        <title>Phytophthora genome sequences uncover evolutionary origins and mechanisms of pathogenesis.</title>
        <authorList>
            <person name="Tyler B.M."/>
            <person name="Tripathy S."/>
            <person name="Zhang X."/>
            <person name="Dehal P."/>
            <person name="Jiang R.H."/>
            <person name="Aerts A."/>
            <person name="Arredondo F.D."/>
            <person name="Baxter L."/>
            <person name="Bensasson D."/>
            <person name="Beynon J.L."/>
            <person name="Chapman J."/>
            <person name="Damasceno C.M."/>
            <person name="Dorrance A.E."/>
            <person name="Dou D."/>
            <person name="Dickerman A.W."/>
            <person name="Dubchak I.L."/>
            <person name="Garbelotto M."/>
            <person name="Gijzen M."/>
            <person name="Gordon S.G."/>
            <person name="Govers F."/>
            <person name="Grunwald N.J."/>
            <person name="Huang W."/>
            <person name="Ivors K.L."/>
            <person name="Jones R.W."/>
            <person name="Kamoun S."/>
            <person name="Krampis K."/>
            <person name="Lamour K.H."/>
            <person name="Lee M.K."/>
            <person name="McDonald W.H."/>
            <person name="Medina M."/>
            <person name="Meijer H.J."/>
            <person name="Nordberg E.K."/>
            <person name="Maclean D.J."/>
            <person name="Ospina-Giraldo M.D."/>
            <person name="Morris P.F."/>
            <person name="Phuntumart V."/>
            <person name="Putnam N.H."/>
            <person name="Rash S."/>
            <person name="Rose J.K."/>
            <person name="Sakihama Y."/>
            <person name="Salamov A.A."/>
            <person name="Savidor A."/>
            <person name="Scheuring C.F."/>
            <person name="Smith B.M."/>
            <person name="Sobral B.W."/>
            <person name="Terry A."/>
            <person name="Torto-Alalibo T.A."/>
            <person name="Win J."/>
            <person name="Xu Z."/>
            <person name="Zhang H."/>
            <person name="Grigoriev I.V."/>
            <person name="Rokhsar D.S."/>
            <person name="Boore J.L."/>
        </authorList>
    </citation>
    <scope>NUCLEOTIDE SEQUENCE [LARGE SCALE GENOMIC DNA]</scope>
    <source>
        <strain evidence="1 2">P6497</strain>
    </source>
</reference>
<dbReference type="GeneID" id="20660824"/>
<name>G5A6Z2_PHYSP</name>
<dbReference type="Proteomes" id="UP000002640">
    <property type="component" value="Unassembled WGS sequence"/>
</dbReference>
<evidence type="ECO:0000313" key="2">
    <source>
        <dbReference type="Proteomes" id="UP000002640"/>
    </source>
</evidence>
<dbReference type="InParanoid" id="G5A6Z2"/>
<evidence type="ECO:0000313" key="1">
    <source>
        <dbReference type="EMBL" id="EGZ09097.1"/>
    </source>
</evidence>
<protein>
    <submittedName>
        <fullName evidence="1">Uncharacterized protein</fullName>
    </submittedName>
</protein>
<gene>
    <name evidence="1" type="ORF">PHYSODRAFT_524971</name>
</gene>
<feature type="non-terminal residue" evidence="1">
    <location>
        <position position="1"/>
    </location>
</feature>
<dbReference type="EMBL" id="JH159160">
    <property type="protein sequence ID" value="EGZ09097.1"/>
    <property type="molecule type" value="Genomic_DNA"/>
</dbReference>
<sequence length="98" mass="11392">LWQIRNQVVHEGQTWLPAQQLDYMWLTCMRQLNAIARRKRLRAPTKIQGMQFQLSLDCFADIGLEANPMDTLPQPAAWVKQTEPALITRLRTYQAAIN</sequence>
<dbReference type="KEGG" id="psoj:PHYSODRAFT_524971"/>
<dbReference type="AlphaFoldDB" id="G5A6Z2"/>